<dbReference type="Gene3D" id="6.10.250.730">
    <property type="match status" value="1"/>
</dbReference>
<protein>
    <submittedName>
        <fullName evidence="1">DUF982 domain-containing protein</fullName>
    </submittedName>
</protein>
<comment type="caution">
    <text evidence="1">The sequence shown here is derived from an EMBL/GenBank/DDBJ whole genome shotgun (WGS) entry which is preliminary data.</text>
</comment>
<evidence type="ECO:0000313" key="2">
    <source>
        <dbReference type="Proteomes" id="UP000996601"/>
    </source>
</evidence>
<keyword evidence="2" id="KW-1185">Reference proteome</keyword>
<reference evidence="1" key="1">
    <citation type="submission" date="2021-07" db="EMBL/GenBank/DDBJ databases">
        <title>Shinella sp. nov., a novel member of the genus Shinella from water.</title>
        <authorList>
            <person name="Deng Y."/>
        </authorList>
    </citation>
    <scope>NUCLEOTIDE SEQUENCE</scope>
    <source>
        <strain evidence="1">CPCC 100929</strain>
    </source>
</reference>
<evidence type="ECO:0000313" key="1">
    <source>
        <dbReference type="EMBL" id="MCQ4631661.1"/>
    </source>
</evidence>
<dbReference type="EMBL" id="WHSB02000005">
    <property type="protein sequence ID" value="MCQ4631661.1"/>
    <property type="molecule type" value="Genomic_DNA"/>
</dbReference>
<gene>
    <name evidence="1" type="ORF">GB927_016540</name>
</gene>
<dbReference type="RefSeq" id="WP_256118278.1">
    <property type="nucleotide sequence ID" value="NZ_WHSB02000005.1"/>
</dbReference>
<proteinExistence type="predicted"/>
<dbReference type="Pfam" id="PF06169">
    <property type="entry name" value="DUF982"/>
    <property type="match status" value="1"/>
</dbReference>
<accession>A0ABT1R9C6</accession>
<organism evidence="1 2">
    <name type="scientific">Shinella lacus</name>
    <dbReference type="NCBI Taxonomy" id="2654216"/>
    <lineage>
        <taxon>Bacteria</taxon>
        <taxon>Pseudomonadati</taxon>
        <taxon>Pseudomonadota</taxon>
        <taxon>Alphaproteobacteria</taxon>
        <taxon>Hyphomicrobiales</taxon>
        <taxon>Rhizobiaceae</taxon>
        <taxon>Shinella</taxon>
    </lineage>
</organism>
<dbReference type="Proteomes" id="UP000996601">
    <property type="component" value="Unassembled WGS sequence"/>
</dbReference>
<name>A0ABT1R9C6_9HYPH</name>
<dbReference type="InterPro" id="IPR010385">
    <property type="entry name" value="DUF982"/>
</dbReference>
<sequence>METGRWNDPITFETHKLGAYLTISSTAEAARVLLDHWPLNHGKALKRAKAACLAVLQGTEDPEVARKAFLKAAEEAGVSTRQM</sequence>